<gene>
    <name evidence="1" type="ORF">DY000_02033502</name>
</gene>
<accession>A0ABQ7DXS5</accession>
<keyword evidence="2" id="KW-1185">Reference proteome</keyword>
<dbReference type="EMBL" id="QGKV02000649">
    <property type="protein sequence ID" value="KAF3582474.1"/>
    <property type="molecule type" value="Genomic_DNA"/>
</dbReference>
<organism evidence="1 2">
    <name type="scientific">Brassica cretica</name>
    <name type="common">Mustard</name>
    <dbReference type="NCBI Taxonomy" id="69181"/>
    <lineage>
        <taxon>Eukaryota</taxon>
        <taxon>Viridiplantae</taxon>
        <taxon>Streptophyta</taxon>
        <taxon>Embryophyta</taxon>
        <taxon>Tracheophyta</taxon>
        <taxon>Spermatophyta</taxon>
        <taxon>Magnoliopsida</taxon>
        <taxon>eudicotyledons</taxon>
        <taxon>Gunneridae</taxon>
        <taxon>Pentapetalae</taxon>
        <taxon>rosids</taxon>
        <taxon>malvids</taxon>
        <taxon>Brassicales</taxon>
        <taxon>Brassicaceae</taxon>
        <taxon>Brassiceae</taxon>
        <taxon>Brassica</taxon>
    </lineage>
</organism>
<comment type="caution">
    <text evidence="1">The sequence shown here is derived from an EMBL/GenBank/DDBJ whole genome shotgun (WGS) entry which is preliminary data.</text>
</comment>
<evidence type="ECO:0000313" key="2">
    <source>
        <dbReference type="Proteomes" id="UP000266723"/>
    </source>
</evidence>
<protein>
    <submittedName>
        <fullName evidence="1">Uncharacterized protein</fullName>
    </submittedName>
</protein>
<reference evidence="1 2" key="1">
    <citation type="journal article" date="2020" name="BMC Genomics">
        <title>Intraspecific diversification of the crop wild relative Brassica cretica Lam. using demographic model selection.</title>
        <authorList>
            <person name="Kioukis A."/>
            <person name="Michalopoulou V.A."/>
            <person name="Briers L."/>
            <person name="Pirintsos S."/>
            <person name="Studholme D.J."/>
            <person name="Pavlidis P."/>
            <person name="Sarris P.F."/>
        </authorList>
    </citation>
    <scope>NUCLEOTIDE SEQUENCE [LARGE SCALE GENOMIC DNA]</scope>
    <source>
        <strain evidence="2">cv. PFS-1207/04</strain>
    </source>
</reference>
<dbReference type="Proteomes" id="UP000266723">
    <property type="component" value="Unassembled WGS sequence"/>
</dbReference>
<proteinExistence type="predicted"/>
<evidence type="ECO:0000313" key="1">
    <source>
        <dbReference type="EMBL" id="KAF3582474.1"/>
    </source>
</evidence>
<name>A0ABQ7DXS5_BRACR</name>
<sequence>MFTIEQKHRTTLTATSNNFILAHALPRTRTKPLGNEEQVNKMLLCRRLTRRCSQAAMTDNWRNQSGAS</sequence>